<protein>
    <submittedName>
        <fullName evidence="1">Uncharacterized protein</fullName>
    </submittedName>
</protein>
<gene>
    <name evidence="1" type="ORF">AMST5_00618</name>
</gene>
<organism evidence="1">
    <name type="scientific">freshwater sediment metagenome</name>
    <dbReference type="NCBI Taxonomy" id="556182"/>
    <lineage>
        <taxon>unclassified sequences</taxon>
        <taxon>metagenomes</taxon>
        <taxon>ecological metagenomes</taxon>
    </lineage>
</organism>
<dbReference type="AlphaFoldDB" id="A0AA48LXE8"/>
<dbReference type="EMBL" id="OY288114">
    <property type="protein sequence ID" value="CAJ0853147.1"/>
    <property type="molecule type" value="Genomic_DNA"/>
</dbReference>
<reference evidence="1" key="1">
    <citation type="submission" date="2023-07" db="EMBL/GenBank/DDBJ databases">
        <authorList>
            <person name="Pelsma A.J. K."/>
        </authorList>
    </citation>
    <scope>NUCLEOTIDE SEQUENCE</scope>
</reference>
<sequence>MTSEDASRPLVDILLRIGVELEEAAVSVEDLHALVEAAVKAGGMNETFLREAQTIDMLQQHLYALASFVSELSESMPESWRVESGSAMNKVKLSGLRERLSHIRPEETVNDDNAGDLQLF</sequence>
<accession>A0AA48LXE8</accession>
<name>A0AA48LXE8_9ZZZZ</name>
<proteinExistence type="predicted"/>
<evidence type="ECO:0000313" key="1">
    <source>
        <dbReference type="EMBL" id="CAJ0853147.1"/>
    </source>
</evidence>